<comment type="caution">
    <text evidence="2">The sequence shown here is derived from an EMBL/GenBank/DDBJ whole genome shotgun (WGS) entry which is preliminary data.</text>
</comment>
<evidence type="ECO:0000313" key="3">
    <source>
        <dbReference type="Proteomes" id="UP001589654"/>
    </source>
</evidence>
<gene>
    <name evidence="2" type="ORF">ACFFUR_01410</name>
</gene>
<dbReference type="PANTHER" id="PTHR37841:SF1">
    <property type="entry name" value="DUF3298 DOMAIN-CONTAINING PROTEIN"/>
    <property type="match status" value="1"/>
</dbReference>
<dbReference type="EMBL" id="JBHMEW010000008">
    <property type="protein sequence ID" value="MFB9210450.1"/>
    <property type="molecule type" value="Genomic_DNA"/>
</dbReference>
<keyword evidence="3" id="KW-1185">Reference proteome</keyword>
<proteinExistence type="predicted"/>
<name>A0ABV5J0W3_9BACT</name>
<feature type="chain" id="PRO_5046515540" evidence="1">
    <location>
        <begin position="28"/>
        <end position="526"/>
    </location>
</feature>
<accession>A0ABV5J0W3</accession>
<dbReference type="InterPro" id="IPR032774">
    <property type="entry name" value="WG_beta_rep"/>
</dbReference>
<feature type="signal peptide" evidence="1">
    <location>
        <begin position="1"/>
        <end position="27"/>
    </location>
</feature>
<reference evidence="2 3" key="1">
    <citation type="submission" date="2024-09" db="EMBL/GenBank/DDBJ databases">
        <authorList>
            <person name="Sun Q."/>
            <person name="Mori K."/>
        </authorList>
    </citation>
    <scope>NUCLEOTIDE SEQUENCE [LARGE SCALE GENOMIC DNA]</scope>
    <source>
        <strain evidence="2 3">CECT 7682</strain>
    </source>
</reference>
<dbReference type="Proteomes" id="UP001589654">
    <property type="component" value="Unassembled WGS sequence"/>
</dbReference>
<dbReference type="RefSeq" id="WP_290246706.1">
    <property type="nucleotide sequence ID" value="NZ_JAUFQT010000001.1"/>
</dbReference>
<protein>
    <submittedName>
        <fullName evidence="2">WG repeat-containing protein</fullName>
    </submittedName>
</protein>
<evidence type="ECO:0000256" key="1">
    <source>
        <dbReference type="SAM" id="SignalP"/>
    </source>
</evidence>
<keyword evidence="1" id="KW-0732">Signal</keyword>
<dbReference type="PANTHER" id="PTHR37841">
    <property type="entry name" value="GLR2918 PROTEIN"/>
    <property type="match status" value="1"/>
</dbReference>
<sequence>MPVYPKNKLKFLALGLLFMCASYNSQAQVYEVYDDQLQLIQKINNDHIFLLSNVIRVSDKDGQIKLLNYRYEPFLNIDGEKIFQYLSPWIIIQKNGKFGAYHEYGEKILDPEYDEIEPYFNQILARKGNEYFHYDRGNREVKHLGNFQKAWIASNGQVIGKIPSGYLLPLSPRPDHVFEKISSPSPNTLLTQEASGYGLVNRQGEYILEPIIDTIAHLEGDQFYAFNQKQHMLLKAQEADVDISYSSYHKITADGNVILEYIHGKLRRIMKNGGILLDIQGMESVTEAGQNHYNVLFKNKKLGLLDEKGIWRVVPTENITQLFPGRQGLYGALIDRKYGFVDQSGKLRISNRFEMVGQFSEGFASIQSGGKWGFINQNDEITIEPQFDQVGDFHRGLALVKKNGKDNLIDTQGNLMLSKYYDQISLIADHYYITESKGQYGLINPLGKEIATPKFDDIRREAYDRIIVKRNGKYGLMNEKGNYILPIYYQDILLDQGTQKILAEDIYIPPVLVEDGKKKRKKQKGA</sequence>
<evidence type="ECO:0000313" key="2">
    <source>
        <dbReference type="EMBL" id="MFB9210450.1"/>
    </source>
</evidence>
<dbReference type="Pfam" id="PF14903">
    <property type="entry name" value="WG_beta_rep"/>
    <property type="match status" value="3"/>
</dbReference>
<organism evidence="2 3">
    <name type="scientific">Echinicola jeungdonensis</name>
    <dbReference type="NCBI Taxonomy" id="709343"/>
    <lineage>
        <taxon>Bacteria</taxon>
        <taxon>Pseudomonadati</taxon>
        <taxon>Bacteroidota</taxon>
        <taxon>Cytophagia</taxon>
        <taxon>Cytophagales</taxon>
        <taxon>Cyclobacteriaceae</taxon>
        <taxon>Echinicola</taxon>
    </lineage>
</organism>